<name>A0ABR5W5K9_9VIBR</name>
<organism evidence="1 2">
    <name type="scientific">Vibrio cidicii</name>
    <dbReference type="NCBI Taxonomy" id="1763883"/>
    <lineage>
        <taxon>Bacteria</taxon>
        <taxon>Pseudomonadati</taxon>
        <taxon>Pseudomonadota</taxon>
        <taxon>Gammaproteobacteria</taxon>
        <taxon>Vibrionales</taxon>
        <taxon>Vibrionaceae</taxon>
        <taxon>Vibrio</taxon>
    </lineage>
</organism>
<keyword evidence="2" id="KW-1185">Reference proteome</keyword>
<feature type="non-terminal residue" evidence="1">
    <location>
        <position position="1"/>
    </location>
</feature>
<dbReference type="EMBL" id="LOBP01000049">
    <property type="protein sequence ID" value="KYN90498.1"/>
    <property type="molecule type" value="Genomic_DNA"/>
</dbReference>
<proteinExistence type="predicted"/>
<gene>
    <name evidence="1" type="ORF">ATY35_20950</name>
</gene>
<protein>
    <recommendedName>
        <fullName evidence="3">Transposase</fullName>
    </recommendedName>
</protein>
<dbReference type="RefSeq" id="WP_061899201.1">
    <property type="nucleotide sequence ID" value="NZ_LOBP01000049.1"/>
</dbReference>
<evidence type="ECO:0000313" key="1">
    <source>
        <dbReference type="EMBL" id="KYN90498.1"/>
    </source>
</evidence>
<evidence type="ECO:0000313" key="2">
    <source>
        <dbReference type="Proteomes" id="UP000075609"/>
    </source>
</evidence>
<sequence length="66" mass="7380">ANQHCLPMQVLSSCLSGVLGLREVSKLGSKSLLQFCFRFEFSEDEFSKSTGFKANERPQSLSQFGF</sequence>
<accession>A0ABR5W5K9</accession>
<evidence type="ECO:0008006" key="3">
    <source>
        <dbReference type="Google" id="ProtNLM"/>
    </source>
</evidence>
<dbReference type="Proteomes" id="UP000075609">
    <property type="component" value="Unassembled WGS sequence"/>
</dbReference>
<comment type="caution">
    <text evidence="1">The sequence shown here is derived from an EMBL/GenBank/DDBJ whole genome shotgun (WGS) entry which is preliminary data.</text>
</comment>
<reference evidence="1 2" key="1">
    <citation type="submission" date="2015-12" db="EMBL/GenBank/DDBJ databases">
        <authorList>
            <person name="Tarr C.L."/>
            <person name="Gladney L.M."/>
        </authorList>
    </citation>
    <scope>NUCLEOTIDE SEQUENCE [LARGE SCALE GENOMIC DNA]</scope>
    <source>
        <strain evidence="1 2">1048-83</strain>
    </source>
</reference>